<dbReference type="InterPro" id="IPR029032">
    <property type="entry name" value="AhpD-like"/>
</dbReference>
<name>A0AAU9DT82_9FUSO</name>
<dbReference type="KEGG" id="haby:HLVA_09030"/>
<keyword evidence="2" id="KW-1185">Reference proteome</keyword>
<evidence type="ECO:0000313" key="2">
    <source>
        <dbReference type="Proteomes" id="UP001321582"/>
    </source>
</evidence>
<gene>
    <name evidence="1" type="ORF">HLVA_09030</name>
</gene>
<dbReference type="SUPFAM" id="SSF69118">
    <property type="entry name" value="AhpD-like"/>
    <property type="match status" value="1"/>
</dbReference>
<evidence type="ECO:0000313" key="1">
    <source>
        <dbReference type="EMBL" id="BDU50334.1"/>
    </source>
</evidence>
<dbReference type="AlphaFoldDB" id="A0AAU9DT82"/>
<reference evidence="1 2" key="1">
    <citation type="submission" date="2022-11" db="EMBL/GenBank/DDBJ databases">
        <title>Haliovirga abyssi gen. nov., sp. nov., a mesophilic fermentative bacterium isolated from the Iheya North hydrothermal field and the proposal of Haliovirgaceae fam. nov.</title>
        <authorList>
            <person name="Miyazaki U."/>
            <person name="Tame A."/>
            <person name="Miyazaki J."/>
            <person name="Takai K."/>
            <person name="Sawayama S."/>
            <person name="Kitajima M."/>
            <person name="Okamoto A."/>
            <person name="Nakagawa S."/>
        </authorList>
    </citation>
    <scope>NUCLEOTIDE SEQUENCE [LARGE SCALE GENOMIC DNA]</scope>
    <source>
        <strain evidence="1 2">IC12</strain>
    </source>
</reference>
<accession>A0AAU9DT82</accession>
<dbReference type="EMBL" id="AP027059">
    <property type="protein sequence ID" value="BDU50334.1"/>
    <property type="molecule type" value="Genomic_DNA"/>
</dbReference>
<dbReference type="Gene3D" id="1.20.1290.10">
    <property type="entry name" value="AhpD-like"/>
    <property type="match status" value="1"/>
</dbReference>
<sequence>MKKIISSIFIILELFLLNSCTTTKKHFQPADVIDPLPRGKKSWTYEVDKSMKSLINPPEKISYFSKTLLNKAEKKFGKELLPGRILTWSTDLGVASGVLEMYIEKGAAKILKPRLIYLIRMQVSYYVSCPFAIDVNSWQYKDYKITPEEIQGLQCKKKLSKISSFSKRELTALRYSRALSKTPVSFDGKLLGDVRRLFSPEEIVAISTPMSSS</sequence>
<dbReference type="RefSeq" id="WP_307905266.1">
    <property type="nucleotide sequence ID" value="NZ_AP027059.1"/>
</dbReference>
<dbReference type="Proteomes" id="UP001321582">
    <property type="component" value="Chromosome"/>
</dbReference>
<organism evidence="1 2">
    <name type="scientific">Haliovirga abyssi</name>
    <dbReference type="NCBI Taxonomy" id="2996794"/>
    <lineage>
        <taxon>Bacteria</taxon>
        <taxon>Fusobacteriati</taxon>
        <taxon>Fusobacteriota</taxon>
        <taxon>Fusobacteriia</taxon>
        <taxon>Fusobacteriales</taxon>
        <taxon>Haliovirgaceae</taxon>
        <taxon>Haliovirga</taxon>
    </lineage>
</organism>
<proteinExistence type="predicted"/>
<protein>
    <submittedName>
        <fullName evidence="1">Uncharacterized protein</fullName>
    </submittedName>
</protein>